<protein>
    <submittedName>
        <fullName evidence="1">Uncharacterized protein</fullName>
    </submittedName>
</protein>
<reference evidence="1" key="1">
    <citation type="submission" date="2020-02" db="EMBL/GenBank/DDBJ databases">
        <authorList>
            <person name="Meier V. D."/>
        </authorList>
    </citation>
    <scope>NUCLEOTIDE SEQUENCE</scope>
    <source>
        <strain evidence="1">AVDCRST_MAG14</strain>
    </source>
</reference>
<gene>
    <name evidence="1" type="ORF">AVDCRST_MAG14-1563</name>
</gene>
<evidence type="ECO:0000313" key="1">
    <source>
        <dbReference type="EMBL" id="CAA9455592.1"/>
    </source>
</evidence>
<name>A0A6J4QWK6_9ACTN</name>
<dbReference type="AlphaFoldDB" id="A0A6J4QWK6"/>
<proteinExistence type="predicted"/>
<organism evidence="1">
    <name type="scientific">uncultured Rubrobacteraceae bacterium</name>
    <dbReference type="NCBI Taxonomy" id="349277"/>
    <lineage>
        <taxon>Bacteria</taxon>
        <taxon>Bacillati</taxon>
        <taxon>Actinomycetota</taxon>
        <taxon>Rubrobacteria</taxon>
        <taxon>Rubrobacterales</taxon>
        <taxon>Rubrobacteraceae</taxon>
        <taxon>environmental samples</taxon>
    </lineage>
</organism>
<accession>A0A6J4QWK6</accession>
<sequence length="37" mass="4094">MAPISNVTGLTQEQIDEAIGDERTLLSDDLRHPANWS</sequence>
<dbReference type="EMBL" id="CADCVG010000064">
    <property type="protein sequence ID" value="CAA9455592.1"/>
    <property type="molecule type" value="Genomic_DNA"/>
</dbReference>